<dbReference type="Proteomes" id="UP001529510">
    <property type="component" value="Unassembled WGS sequence"/>
</dbReference>
<evidence type="ECO:0000256" key="1">
    <source>
        <dbReference type="SAM" id="MobiDB-lite"/>
    </source>
</evidence>
<dbReference type="AlphaFoldDB" id="A0ABD0QKW1"/>
<feature type="non-terminal residue" evidence="2">
    <location>
        <position position="1"/>
    </location>
</feature>
<evidence type="ECO:0000313" key="3">
    <source>
        <dbReference type="Proteomes" id="UP001529510"/>
    </source>
</evidence>
<accession>A0ABD0QKW1</accession>
<feature type="region of interest" description="Disordered" evidence="1">
    <location>
        <begin position="1"/>
        <end position="91"/>
    </location>
</feature>
<feature type="compositionally biased region" description="Basic and acidic residues" evidence="1">
    <location>
        <begin position="24"/>
        <end position="34"/>
    </location>
</feature>
<evidence type="ECO:0000313" key="2">
    <source>
        <dbReference type="EMBL" id="KAL0186862.1"/>
    </source>
</evidence>
<feature type="compositionally biased region" description="Basic and acidic residues" evidence="1">
    <location>
        <begin position="138"/>
        <end position="157"/>
    </location>
</feature>
<gene>
    <name evidence="2" type="ORF">M9458_018532</name>
</gene>
<protein>
    <submittedName>
        <fullName evidence="2">Uncharacterized protein</fullName>
    </submittedName>
</protein>
<dbReference type="EMBL" id="JAMKFB020000008">
    <property type="protein sequence ID" value="KAL0186862.1"/>
    <property type="molecule type" value="Genomic_DNA"/>
</dbReference>
<organism evidence="2 3">
    <name type="scientific">Cirrhinus mrigala</name>
    <name type="common">Mrigala</name>
    <dbReference type="NCBI Taxonomy" id="683832"/>
    <lineage>
        <taxon>Eukaryota</taxon>
        <taxon>Metazoa</taxon>
        <taxon>Chordata</taxon>
        <taxon>Craniata</taxon>
        <taxon>Vertebrata</taxon>
        <taxon>Euteleostomi</taxon>
        <taxon>Actinopterygii</taxon>
        <taxon>Neopterygii</taxon>
        <taxon>Teleostei</taxon>
        <taxon>Ostariophysi</taxon>
        <taxon>Cypriniformes</taxon>
        <taxon>Cyprinidae</taxon>
        <taxon>Labeoninae</taxon>
        <taxon>Labeonini</taxon>
        <taxon>Cirrhinus</taxon>
    </lineage>
</organism>
<feature type="region of interest" description="Disordered" evidence="1">
    <location>
        <begin position="108"/>
        <end position="177"/>
    </location>
</feature>
<comment type="caution">
    <text evidence="2">The sequence shown here is derived from an EMBL/GenBank/DDBJ whole genome shotgun (WGS) entry which is preliminary data.</text>
</comment>
<sequence length="177" mass="19421">DDSRQQQPPQHYRSTHLPSSQDAGPHRDPKRDFGSGHPPPPHRPRMDAFETATEPGGCSGPNHRERSGAHRPRSHNPYPHPSHPSAGPAYCQPITTVTASASVTVAVHSGMPGQSPAYPSYPSNDSYHTSEDVYTDPHFSDPHVPFDKSSDSSKTEGMELQDLEYDTPNVCHRRPSS</sequence>
<reference evidence="2 3" key="1">
    <citation type="submission" date="2024-05" db="EMBL/GenBank/DDBJ databases">
        <title>Genome sequencing and assembly of Indian major carp, Cirrhinus mrigala (Hamilton, 1822).</title>
        <authorList>
            <person name="Mohindra V."/>
            <person name="Chowdhury L.M."/>
            <person name="Lal K."/>
            <person name="Jena J.K."/>
        </authorList>
    </citation>
    <scope>NUCLEOTIDE SEQUENCE [LARGE SCALE GENOMIC DNA]</scope>
    <source>
        <strain evidence="2">CM1030</strain>
        <tissue evidence="2">Blood</tissue>
    </source>
</reference>
<name>A0ABD0QKW1_CIRMR</name>
<keyword evidence="3" id="KW-1185">Reference proteome</keyword>
<proteinExistence type="predicted"/>